<keyword evidence="4" id="KW-0963">Cytoplasm</keyword>
<protein>
    <recommendedName>
        <fullName evidence="3">tRNA threonylcarbamoyladenosine biosynthesis protein TsaE</fullName>
    </recommendedName>
    <alternativeName>
        <fullName evidence="10">t(6)A37 threonylcarbamoyladenosine biosynthesis protein TsaE</fullName>
    </alternativeName>
</protein>
<comment type="caution">
    <text evidence="11">The sequence shown here is derived from an EMBL/GenBank/DDBJ whole genome shotgun (WGS) entry which is preliminary data.</text>
</comment>
<evidence type="ECO:0000256" key="4">
    <source>
        <dbReference type="ARBA" id="ARBA00022490"/>
    </source>
</evidence>
<dbReference type="EMBL" id="VSSQ01114360">
    <property type="protein sequence ID" value="MPN50305.1"/>
    <property type="molecule type" value="Genomic_DNA"/>
</dbReference>
<dbReference type="Gene3D" id="3.40.50.300">
    <property type="entry name" value="P-loop containing nucleotide triphosphate hydrolases"/>
    <property type="match status" value="1"/>
</dbReference>
<dbReference type="GO" id="GO:0046872">
    <property type="term" value="F:metal ion binding"/>
    <property type="evidence" value="ECO:0007669"/>
    <property type="project" value="UniProtKB-KW"/>
</dbReference>
<comment type="similarity">
    <text evidence="2">Belongs to the TsaE family.</text>
</comment>
<dbReference type="GO" id="GO:0002949">
    <property type="term" value="P:tRNA threonylcarbamoyladenosine modification"/>
    <property type="evidence" value="ECO:0007669"/>
    <property type="project" value="InterPro"/>
</dbReference>
<dbReference type="InterPro" id="IPR003442">
    <property type="entry name" value="T6A_TsaE"/>
</dbReference>
<gene>
    <name evidence="11" type="primary">tsaE_39</name>
    <name evidence="11" type="ORF">SDC9_197931</name>
</gene>
<dbReference type="PANTHER" id="PTHR33540:SF2">
    <property type="entry name" value="TRNA THREONYLCARBAMOYLADENOSINE BIOSYNTHESIS PROTEIN TSAE"/>
    <property type="match status" value="1"/>
</dbReference>
<evidence type="ECO:0000256" key="1">
    <source>
        <dbReference type="ARBA" id="ARBA00004496"/>
    </source>
</evidence>
<dbReference type="PANTHER" id="PTHR33540">
    <property type="entry name" value="TRNA THREONYLCARBAMOYLADENOSINE BIOSYNTHESIS PROTEIN TSAE"/>
    <property type="match status" value="1"/>
</dbReference>
<evidence type="ECO:0000256" key="3">
    <source>
        <dbReference type="ARBA" id="ARBA00019010"/>
    </source>
</evidence>
<accession>A0A645IG95</accession>
<evidence type="ECO:0000313" key="11">
    <source>
        <dbReference type="EMBL" id="MPN50305.1"/>
    </source>
</evidence>
<evidence type="ECO:0000256" key="2">
    <source>
        <dbReference type="ARBA" id="ARBA00007599"/>
    </source>
</evidence>
<dbReference type="SUPFAM" id="SSF52540">
    <property type="entry name" value="P-loop containing nucleoside triphosphate hydrolases"/>
    <property type="match status" value="1"/>
</dbReference>
<dbReference type="GO" id="GO:0005524">
    <property type="term" value="F:ATP binding"/>
    <property type="evidence" value="ECO:0007669"/>
    <property type="project" value="UniProtKB-KW"/>
</dbReference>
<dbReference type="InterPro" id="IPR027417">
    <property type="entry name" value="P-loop_NTPase"/>
</dbReference>
<evidence type="ECO:0000256" key="5">
    <source>
        <dbReference type="ARBA" id="ARBA00022694"/>
    </source>
</evidence>
<proteinExistence type="inferred from homology"/>
<comment type="subcellular location">
    <subcellularLocation>
        <location evidence="1">Cytoplasm</location>
    </subcellularLocation>
</comment>
<name>A0A645IG95_9ZZZZ</name>
<evidence type="ECO:0000256" key="8">
    <source>
        <dbReference type="ARBA" id="ARBA00022840"/>
    </source>
</evidence>
<reference evidence="11" key="1">
    <citation type="submission" date="2019-08" db="EMBL/GenBank/DDBJ databases">
        <authorList>
            <person name="Kucharzyk K."/>
            <person name="Murdoch R.W."/>
            <person name="Higgins S."/>
            <person name="Loffler F."/>
        </authorList>
    </citation>
    <scope>NUCLEOTIDE SEQUENCE</scope>
</reference>
<keyword evidence="7" id="KW-0547">Nucleotide-binding</keyword>
<keyword evidence="6" id="KW-0479">Metal-binding</keyword>
<evidence type="ECO:0000256" key="6">
    <source>
        <dbReference type="ARBA" id="ARBA00022723"/>
    </source>
</evidence>
<evidence type="ECO:0000256" key="10">
    <source>
        <dbReference type="ARBA" id="ARBA00032441"/>
    </source>
</evidence>
<keyword evidence="8" id="KW-0067">ATP-binding</keyword>
<sequence length="127" mass="14078">MHGDLGAGKTTFVQGIAQGWGATDEVSSPTFVLVNVYRRPDGALLHHMDAYRIQSALEAEDLDLDEMIRSGALLVEWAERIQSALPQEHLEVQLAYVNDEQRSLAFYPHGKRYEALAGELKHLAFGG</sequence>
<keyword evidence="5" id="KW-0819">tRNA processing</keyword>
<dbReference type="Pfam" id="PF02367">
    <property type="entry name" value="TsaE"/>
    <property type="match status" value="1"/>
</dbReference>
<evidence type="ECO:0000256" key="7">
    <source>
        <dbReference type="ARBA" id="ARBA00022741"/>
    </source>
</evidence>
<organism evidence="11">
    <name type="scientific">bioreactor metagenome</name>
    <dbReference type="NCBI Taxonomy" id="1076179"/>
    <lineage>
        <taxon>unclassified sequences</taxon>
        <taxon>metagenomes</taxon>
        <taxon>ecological metagenomes</taxon>
    </lineage>
</organism>
<dbReference type="NCBIfam" id="TIGR00150">
    <property type="entry name" value="T6A_YjeE"/>
    <property type="match status" value="1"/>
</dbReference>
<keyword evidence="9" id="KW-0460">Magnesium</keyword>
<evidence type="ECO:0000256" key="9">
    <source>
        <dbReference type="ARBA" id="ARBA00022842"/>
    </source>
</evidence>
<dbReference type="GO" id="GO:0005737">
    <property type="term" value="C:cytoplasm"/>
    <property type="evidence" value="ECO:0007669"/>
    <property type="project" value="UniProtKB-SubCell"/>
</dbReference>
<dbReference type="AlphaFoldDB" id="A0A645IG95"/>